<dbReference type="SUPFAM" id="SSF51126">
    <property type="entry name" value="Pectin lyase-like"/>
    <property type="match status" value="8"/>
</dbReference>
<feature type="domain" description="Right handed beta helix" evidence="2">
    <location>
        <begin position="1054"/>
        <end position="1197"/>
    </location>
</feature>
<dbReference type="InterPro" id="IPR001343">
    <property type="entry name" value="Hemolysn_Ca-bd"/>
</dbReference>
<dbReference type="RefSeq" id="WP_179906378.1">
    <property type="nucleotide sequence ID" value="NZ_JACBXS010000021.1"/>
</dbReference>
<evidence type="ECO:0000259" key="2">
    <source>
        <dbReference type="Pfam" id="PF13229"/>
    </source>
</evidence>
<dbReference type="PROSITE" id="PS00330">
    <property type="entry name" value="HEMOLYSIN_CALCIUM"/>
    <property type="match status" value="4"/>
</dbReference>
<dbReference type="GO" id="GO:0005509">
    <property type="term" value="F:calcium ion binding"/>
    <property type="evidence" value="ECO:0007669"/>
    <property type="project" value="InterPro"/>
</dbReference>
<accession>A0A7Z0KZK6</accession>
<dbReference type="Pfam" id="PF13229">
    <property type="entry name" value="Beta_helix"/>
    <property type="match status" value="2"/>
</dbReference>
<proteinExistence type="predicted"/>
<dbReference type="InterPro" id="IPR039448">
    <property type="entry name" value="Beta_helix"/>
</dbReference>
<dbReference type="SMART" id="SM00710">
    <property type="entry name" value="PbH1"/>
    <property type="match status" value="37"/>
</dbReference>
<reference evidence="3 4" key="1">
    <citation type="journal article" date="2000" name="Arch. Microbiol.">
        <title>Rhodobaca bogoriensis gen. nov. and sp. nov., an alkaliphilic purple nonsulfur bacterium from African Rift Valley soda lakes.</title>
        <authorList>
            <person name="Milford A.D."/>
            <person name="Achenbach L.A."/>
            <person name="Jung D.O."/>
            <person name="Madigan M.T."/>
        </authorList>
    </citation>
    <scope>NUCLEOTIDE SEQUENCE [LARGE SCALE GENOMIC DNA]</scope>
    <source>
        <strain evidence="3 4">2376</strain>
    </source>
</reference>
<dbReference type="InterPro" id="IPR006626">
    <property type="entry name" value="PbH1"/>
</dbReference>
<sequence>MANIITGTGNNDFLEGTSGDDIFIASPGNDILIGNGGTDTYDASAATVSLNIDLGAGFAFSTQFGFDTLVDIANVIGGAGSDNIVGSTGDNVFFASAGNDTYNGVGGTNTYDASMASDTIFVNLLSGTVFGTGVGNDSLTNVQNIVGTENDDFFVIGAGDNEIDGGDGDDFAFFAAAFDEFDVSLDGANVIVNHTGGTGEFGQNTLTNISTLTFNDGNSLQIVNDGDSIQDAIDAANPGATILVAAGTYEENLIIDKPISLIGANSGTPGTGSRADEAQITGSGLFGITILSDDVTVDGFEISGFGRDAINIRTLEDAKPGDPGIGAYRANVTIENNYIHDSAASGQKNGVLLGEFSGDPARSDQIAEMENITISGNLIELDSSGARALAFTNHFTEAPGESITYKGITIDGNTIDSGNLAMFAGATVSTFRFEDAVISDNIFTGQVNTYNQFNALVEGNTFNSRTRLGVEDSEITDNTFNVDGEFGLGLWGDTWGPNVSKNSTVSDNTFNYNTDDLGLASTGGVALLPGVEIDTITFDGNIFNNGQEVELPTGDIIVYGTNDDDDIDVAVITDSNGDPVDAEFKILGFDGDDVLRGGPGDDFIDGGDGTDIVTYDGNAADYSGSVSAGEITVTGPDGTDTLVNIQALKFNDGFLVLEGMSIQTAIDLAEPGDTIFVAEGDYEEDVNVNKDVALVGANTGVAGNDGGRGAESTIKGNVTVSVAGASIDGFAFSKPDSAVPLNATEFDGWNGINLVVDADDVTVQNSVVEAWGGHGGFAGSGFVTLGGNGVEFSSNLVTAGAGYDALEDARGASGVWVNGDASDAITVANNAIEVSTANADGIFVNNGTATVDGNTISGTFGGIVAWSGYGDLEITNNDISDYQDTGIRLLNSTLDPDVTVSGNTVGGDKPFSAQFGVKVTDGVEPAASLFGNTDLIFAVRAANDFTGEFGVIANGQVQLFTDLSDAQTEALNDGDNSVIYDFENDEFLVYDGMQIAPALAAAEAGDTIKVHDGIYDQVSIDKGVTLQSVDLGSGGATIEGNGTNQTGAVHIEQGVSDVTLDGFTIESIAGNLAGINAVGSNSNLTITNNTVAGDATHAFLSGGAGGAGLSNSSISNNNFTGSGPQSVVYVNGQTSLGVDSENVDFTGNTITGDSGAGLLVGLESTGGTVENNTFAGEASYASLELWGAGNTVGDNTFNADGLQAIVDPTVAYDGAQLVADNTFATGTAYIDGTGNVFTTIQAAVNGASGGETIIVSADTFAETVSLDKGVALEGANAGSSANVARGSETTLEGLFLIQSDEVSIDGFEIDGGGANGSGVRGSGSSAHSDISIANTVFTGQSAQPILWGFGQGGEVGSSGWSITDNLIKDITGNAATGIVLFNIDDLTLTGNTIHHDDETLTGRRGINLDGIQSGTIGNNIVAFGDIANTSWGIQIGMSDREASDLTVSGNTVSDVGLGIFGLSQRSMTDVAITGNTLNSVTNGIQLNAGGAAPVAPGVTMKDIVVSGNNIDASNNTNIDGSNYAIFLRDLHEDAPNGPIVFEDVTVTGNNVINGIVRAGGTDALGGQSLNIAGTVTIEGADGNDLFDVEGDGSLIVDGGAGNDTILGGTGDDILIGGAGDDLINGRGGDDVIVLGQIYMVDNGDFVPGGPEDLGQPGYFVLKNKSDAEGANAAQFAGGAPDEDFGSDTVRITIGDSDASTKVYGFTLGTTPGRGDYLQFLDVATKAGLAEQVDSFEVATNMTAYGDVFVDKEFYSFKLNFASGKTLELIDLIATDAVDPAFEQPLTFPGVLGDGSYGAPVTDSALISDLLDSISDNIQTADAALGAGEIMLIDGDDASFQIFTDIQTAVNAAADGDTVLLGEGEFTVTSQINVNKSIKFFGSGEGETIIDASGVTNAYGLSSQGAAANGISFADFTLYGPANATNNAFGLKLSAIDGLSVSNVTVQGSGRSEVDLNGVTNATLTNVTANGASASSPGVPTAGVGFAISNSSGVTLTDIATDGLNAWGGVALFAGFGGGGSDNNGIEFSGDFNVLEPGQLYAQEAEGSGNTVTIDSFPFTEVWEVTSDTFREPLTDSEEYTFYFGNAADAIAFATDGGFADRGVIQQPNGEFLVVDGMSIQAAIDAAEPGDTINVGEGTFDEALTVNKPLTFVGPNAGLAGHNDDDRGPEAVIEGGGISVQAAAAATTFDGFTLSPANFDNAIEIRGENTTLTNSVITAHVYQKAAGLTFTNNLAGGNSGTSGYAGNVMSADSVDAMLTGWTITGNEFFDFERGIVMASSGSTGTSYGDITIADNVFRDFENGRAVQVGNNANVIGTMSITGNEITGVLDNDGDPAAGLGGVMFSGPVDIASGGDVIIDDNDFKDLAFAFLSNNSPDGGAKVFFDQTSNTFDNVGNVGTEVLYYSATVTDIDMAVIFNDPALTFDDLTITHVAGPGVFDLGTNGIYTAEANGTTITFDGIGTLNFAGETVHLVGPGAFGSIQDAIDAAATGDTIIVSEGTYVEDLTITKGVTIEGVNAGLSGTDGARAPEAILDGQITIAGSEAVRIDGMEFLNDAGLPRPAQNLITVTSAAGHEITNSRFVSEVAGGGTGGLHDIAIFTNVLASGSLSITDNFFGGDGSFDAGDKYSSAAWGRAVWSNGGGADVIITGNTIENAGTGLSLESYAISNSLVDNNTIVNSGTGIGMGGPTAGTIDTITNNLFDNVDTDFNLQNLSGDVEFDIGGTGNAVPAGQELVYLGSQGADTVTGTDGNDVLVGNGGDDVLIGGEGDDILVGGDGDDLFISLAGDDTIDGGDGTDAVILRDNGGAAFDMGDLDASAFDGNTGTGEVQIDGRMLDLTSIEVLAIDNTEGGARTFIVLDGMSIQAAVDYADNGDTIMVADGTFTGDVEVDKSVTILGANEGIAGAAASARGPESVIEGQITVTADDVVIDGLYFDINASGAGGGQGVLTLAGTGAVARNNKLEQSADTGTTPFAIRIEGDDATVEGNLVDRSGAIGAGSLGNPAISASGVDNVAITGNTLVQGIIGIVTGDGAGVDTGLQVNGNVITAAAPNNDSIFVTGPGFGALPDAYGPLPSARVDLSGNTFTSGSPGIQLRGTNLDDDFTTYATNRADFFQGYDGNNLFPASGGNDTMIGGDDDDFFFSGVGTNNTNTIDGGSGVNTLSYAGNTNFVIVNLQTGTGSITGQNLTDNISNIQNVFGGDGGNIIVGNSEANELRGGLGNDTLSAGGVAPGQTDVLRGIDGNNTLISNEGRTHLYGGDGNDTFRFLDDAHVTVGGGTVRDRIYNFESGKDIIDLDAIVDGDSFVFLGNAGFSGSGVAELRFWTDSNNTSMILGDVNGNGSADIEIQVVRAGELFESDFIL</sequence>
<dbReference type="InterPro" id="IPR018511">
    <property type="entry name" value="Hemolysin-typ_Ca-bd_CS"/>
</dbReference>
<evidence type="ECO:0000313" key="3">
    <source>
        <dbReference type="EMBL" id="NYS25581.1"/>
    </source>
</evidence>
<organism evidence="3 4">
    <name type="scientific">Rhabdonatronobacter sediminivivens</name>
    <dbReference type="NCBI Taxonomy" id="2743469"/>
    <lineage>
        <taxon>Bacteria</taxon>
        <taxon>Pseudomonadati</taxon>
        <taxon>Pseudomonadota</taxon>
        <taxon>Alphaproteobacteria</taxon>
        <taxon>Rhodobacterales</taxon>
        <taxon>Paracoccaceae</taxon>
        <taxon>Rhabdonatronobacter</taxon>
    </lineage>
</organism>
<keyword evidence="4" id="KW-1185">Reference proteome</keyword>
<dbReference type="InterPro" id="IPR011049">
    <property type="entry name" value="Serralysin-like_metalloprot_C"/>
</dbReference>
<name>A0A7Z0KZK6_9RHOB</name>
<evidence type="ECO:0000256" key="1">
    <source>
        <dbReference type="ARBA" id="ARBA00022737"/>
    </source>
</evidence>
<dbReference type="PRINTS" id="PR00313">
    <property type="entry name" value="CABNDNGRPT"/>
</dbReference>
<keyword evidence="1" id="KW-0677">Repeat</keyword>
<comment type="caution">
    <text evidence="3">The sequence shown here is derived from an EMBL/GenBank/DDBJ whole genome shotgun (WGS) entry which is preliminary data.</text>
</comment>
<dbReference type="InterPro" id="IPR011050">
    <property type="entry name" value="Pectin_lyase_fold/virulence"/>
</dbReference>
<dbReference type="Pfam" id="PF00353">
    <property type="entry name" value="HemolysinCabind"/>
    <property type="match status" value="9"/>
</dbReference>
<dbReference type="InterPro" id="IPR012334">
    <property type="entry name" value="Pectin_lyas_fold"/>
</dbReference>
<dbReference type="Gene3D" id="2.160.20.10">
    <property type="entry name" value="Single-stranded right-handed beta-helix, Pectin lyase-like"/>
    <property type="match status" value="8"/>
</dbReference>
<gene>
    <name evidence="3" type="ORF">HUK65_11310</name>
</gene>
<dbReference type="PANTHER" id="PTHR22990:SF15">
    <property type="entry name" value="F-BOX ONLY PROTEIN 10"/>
    <property type="match status" value="1"/>
</dbReference>
<dbReference type="SUPFAM" id="SSF51120">
    <property type="entry name" value="beta-Roll"/>
    <property type="match status" value="3"/>
</dbReference>
<evidence type="ECO:0000313" key="4">
    <source>
        <dbReference type="Proteomes" id="UP000529417"/>
    </source>
</evidence>
<dbReference type="PANTHER" id="PTHR22990">
    <property type="entry name" value="F-BOX ONLY PROTEIN"/>
    <property type="match status" value="1"/>
</dbReference>
<dbReference type="Gene3D" id="2.150.10.10">
    <property type="entry name" value="Serralysin-like metalloprotease, C-terminal"/>
    <property type="match status" value="3"/>
</dbReference>
<protein>
    <submittedName>
        <fullName evidence="3">Right-handed parallel beta-helix repeat-containing protein</fullName>
    </submittedName>
</protein>
<dbReference type="Proteomes" id="UP000529417">
    <property type="component" value="Unassembled WGS sequence"/>
</dbReference>
<feature type="domain" description="Right handed beta helix" evidence="2">
    <location>
        <begin position="751"/>
        <end position="921"/>
    </location>
</feature>
<dbReference type="InterPro" id="IPR051550">
    <property type="entry name" value="SCF-Subunits/Alg-Epimerases"/>
</dbReference>
<dbReference type="EMBL" id="JACBXS010000021">
    <property type="protein sequence ID" value="NYS25581.1"/>
    <property type="molecule type" value="Genomic_DNA"/>
</dbReference>